<dbReference type="Proteomes" id="UP000310158">
    <property type="component" value="Unassembled WGS sequence"/>
</dbReference>
<dbReference type="Pfam" id="PF11563">
    <property type="entry name" value="Protoglobin"/>
    <property type="match status" value="1"/>
</dbReference>
<dbReference type="InterPro" id="IPR039379">
    <property type="entry name" value="Protoglobin_sensor_dom"/>
</dbReference>
<comment type="caution">
    <text evidence="3">The sequence shown here is derived from an EMBL/GenBank/DDBJ whole genome shotgun (WGS) entry which is preliminary data.</text>
</comment>
<proteinExistence type="predicted"/>
<dbReference type="InterPro" id="IPR009050">
    <property type="entry name" value="Globin-like_sf"/>
</dbReference>
<protein>
    <recommendedName>
        <fullName evidence="2">Globin-sensor domain-containing protein</fullName>
    </recommendedName>
</protein>
<accession>A0A4S4M2F6</accession>
<feature type="domain" description="Globin-sensor" evidence="2">
    <location>
        <begin position="21"/>
        <end position="208"/>
    </location>
</feature>
<keyword evidence="1" id="KW-0472">Membrane</keyword>
<name>A0A4S4M2F6_9AGAM</name>
<keyword evidence="4" id="KW-1185">Reference proteome</keyword>
<dbReference type="GO" id="GO:0019825">
    <property type="term" value="F:oxygen binding"/>
    <property type="evidence" value="ECO:0007669"/>
    <property type="project" value="InterPro"/>
</dbReference>
<dbReference type="EMBL" id="SGPL01000056">
    <property type="protein sequence ID" value="THH19055.1"/>
    <property type="molecule type" value="Genomic_DNA"/>
</dbReference>
<keyword evidence="1" id="KW-0812">Transmembrane</keyword>
<gene>
    <name evidence="3" type="ORF">EW146_g2030</name>
</gene>
<dbReference type="AlphaFoldDB" id="A0A4S4M2F6"/>
<dbReference type="OrthoDB" id="10027058at2759"/>
<dbReference type="SUPFAM" id="SSF46458">
    <property type="entry name" value="Globin-like"/>
    <property type="match status" value="1"/>
</dbReference>
<dbReference type="PANTHER" id="PTHR42071">
    <property type="entry name" value="PROTOGLOBIN DOMAIN-CONTAINING PROTEIN"/>
    <property type="match status" value="1"/>
</dbReference>
<organism evidence="3 4">
    <name type="scientific">Bondarzewia mesenterica</name>
    <dbReference type="NCBI Taxonomy" id="1095465"/>
    <lineage>
        <taxon>Eukaryota</taxon>
        <taxon>Fungi</taxon>
        <taxon>Dikarya</taxon>
        <taxon>Basidiomycota</taxon>
        <taxon>Agaricomycotina</taxon>
        <taxon>Agaricomycetes</taxon>
        <taxon>Russulales</taxon>
        <taxon>Bondarzewiaceae</taxon>
        <taxon>Bondarzewia</taxon>
    </lineage>
</organism>
<keyword evidence="1" id="KW-1133">Transmembrane helix</keyword>
<evidence type="ECO:0000259" key="2">
    <source>
        <dbReference type="Pfam" id="PF11563"/>
    </source>
</evidence>
<evidence type="ECO:0000313" key="4">
    <source>
        <dbReference type="Proteomes" id="UP000310158"/>
    </source>
</evidence>
<dbReference type="Gene3D" id="1.10.490.10">
    <property type="entry name" value="Globins"/>
    <property type="match status" value="1"/>
</dbReference>
<dbReference type="PANTHER" id="PTHR42071:SF1">
    <property type="entry name" value="GLOBIN-SENSOR DOMAIN-CONTAINING PROTEIN"/>
    <property type="match status" value="1"/>
</dbReference>
<evidence type="ECO:0000313" key="3">
    <source>
        <dbReference type="EMBL" id="THH19055.1"/>
    </source>
</evidence>
<feature type="transmembrane region" description="Helical" evidence="1">
    <location>
        <begin position="224"/>
        <end position="246"/>
    </location>
</feature>
<dbReference type="InterPro" id="IPR044398">
    <property type="entry name" value="Globin-sensor_dom"/>
</dbReference>
<reference evidence="3 4" key="1">
    <citation type="submission" date="2019-02" db="EMBL/GenBank/DDBJ databases">
        <title>Genome sequencing of the rare red list fungi Bondarzewia mesenterica.</title>
        <authorList>
            <person name="Buettner E."/>
            <person name="Kellner H."/>
        </authorList>
    </citation>
    <scope>NUCLEOTIDE SEQUENCE [LARGE SCALE GENOMIC DNA]</scope>
    <source>
        <strain evidence="3 4">DSM 108281</strain>
    </source>
</reference>
<sequence length="247" mass="27454">MSAPSSSTPAMKHVTLNSLPERVQYLKDFVNFGPEDAAVLHAAKPVIAPLLPSILDAVYAKLLSFDITRAAFLPRNTGFTGETAKSLAELTLDHPQIAMRKDFLQAYFVKLVTADYDDIKTWEYLDRVGLIHTGVQQQLNTGKKSTKSPLRVEFIHMGLLLGYVEDIIIDAVLDHPDLDLKTKHAVLKALNKVVWMQNDLFAKHYVKDVGAIEAERNQSFSKSILAPFPVSIAISLILTGLAYKYFA</sequence>
<dbReference type="GO" id="GO:0020037">
    <property type="term" value="F:heme binding"/>
    <property type="evidence" value="ECO:0007669"/>
    <property type="project" value="InterPro"/>
</dbReference>
<dbReference type="CDD" id="cd01068">
    <property type="entry name" value="globin_sensor"/>
    <property type="match status" value="1"/>
</dbReference>
<dbReference type="InterPro" id="IPR012292">
    <property type="entry name" value="Globin/Proto"/>
</dbReference>
<evidence type="ECO:0000256" key="1">
    <source>
        <dbReference type="SAM" id="Phobius"/>
    </source>
</evidence>